<evidence type="ECO:0000313" key="4">
    <source>
        <dbReference type="Proteomes" id="UP001301958"/>
    </source>
</evidence>
<gene>
    <name evidence="3" type="ORF">QBC38DRAFT_515643</name>
</gene>
<keyword evidence="2" id="KW-0472">Membrane</keyword>
<proteinExistence type="predicted"/>
<dbReference type="Proteomes" id="UP001301958">
    <property type="component" value="Unassembled WGS sequence"/>
</dbReference>
<accession>A0AAN7BIJ0</accession>
<organism evidence="3 4">
    <name type="scientific">Podospora fimiseda</name>
    <dbReference type="NCBI Taxonomy" id="252190"/>
    <lineage>
        <taxon>Eukaryota</taxon>
        <taxon>Fungi</taxon>
        <taxon>Dikarya</taxon>
        <taxon>Ascomycota</taxon>
        <taxon>Pezizomycotina</taxon>
        <taxon>Sordariomycetes</taxon>
        <taxon>Sordariomycetidae</taxon>
        <taxon>Sordariales</taxon>
        <taxon>Podosporaceae</taxon>
        <taxon>Podospora</taxon>
    </lineage>
</organism>
<feature type="compositionally biased region" description="Polar residues" evidence="1">
    <location>
        <begin position="1"/>
        <end position="12"/>
    </location>
</feature>
<feature type="region of interest" description="Disordered" evidence="1">
    <location>
        <begin position="1"/>
        <end position="27"/>
    </location>
</feature>
<evidence type="ECO:0000313" key="3">
    <source>
        <dbReference type="EMBL" id="KAK4224136.1"/>
    </source>
</evidence>
<evidence type="ECO:0000256" key="1">
    <source>
        <dbReference type="SAM" id="MobiDB-lite"/>
    </source>
</evidence>
<feature type="transmembrane region" description="Helical" evidence="2">
    <location>
        <begin position="219"/>
        <end position="241"/>
    </location>
</feature>
<reference evidence="3" key="1">
    <citation type="journal article" date="2023" name="Mol. Phylogenet. Evol.">
        <title>Genome-scale phylogeny and comparative genomics of the fungal order Sordariales.</title>
        <authorList>
            <person name="Hensen N."/>
            <person name="Bonometti L."/>
            <person name="Westerberg I."/>
            <person name="Brannstrom I.O."/>
            <person name="Guillou S."/>
            <person name="Cros-Aarteil S."/>
            <person name="Calhoun S."/>
            <person name="Haridas S."/>
            <person name="Kuo A."/>
            <person name="Mondo S."/>
            <person name="Pangilinan J."/>
            <person name="Riley R."/>
            <person name="LaButti K."/>
            <person name="Andreopoulos B."/>
            <person name="Lipzen A."/>
            <person name="Chen C."/>
            <person name="Yan M."/>
            <person name="Daum C."/>
            <person name="Ng V."/>
            <person name="Clum A."/>
            <person name="Steindorff A."/>
            <person name="Ohm R.A."/>
            <person name="Martin F."/>
            <person name="Silar P."/>
            <person name="Natvig D.O."/>
            <person name="Lalanne C."/>
            <person name="Gautier V."/>
            <person name="Ament-Velasquez S.L."/>
            <person name="Kruys A."/>
            <person name="Hutchinson M.I."/>
            <person name="Powell A.J."/>
            <person name="Barry K."/>
            <person name="Miller A.N."/>
            <person name="Grigoriev I.V."/>
            <person name="Debuchy R."/>
            <person name="Gladieux P."/>
            <person name="Hiltunen Thoren M."/>
            <person name="Johannesson H."/>
        </authorList>
    </citation>
    <scope>NUCLEOTIDE SEQUENCE</scope>
    <source>
        <strain evidence="3">CBS 990.96</strain>
    </source>
</reference>
<name>A0AAN7BIJ0_9PEZI</name>
<comment type="caution">
    <text evidence="3">The sequence shown here is derived from an EMBL/GenBank/DDBJ whole genome shotgun (WGS) entry which is preliminary data.</text>
</comment>
<feature type="transmembrane region" description="Helical" evidence="2">
    <location>
        <begin position="190"/>
        <end position="213"/>
    </location>
</feature>
<sequence length="251" mass="27700">MASTTNSETTGSIIAEPETTPEEANGTLFDASPATEAAAGMFCELTALNNSATTRLADDRTDSHRLCQLLHLDIFRAVSESHTRLQRDIPATISCLNSSAIYDGGKVDKIAELKRNCPLFKNHISNLSLTKLAAEHFFQWLSLDDANQAQPGHTKITCLSAEEFRDTWRKWLSDREEKIKLLQSQKVERLALLAAIFLPLSFGAELLGMQFLVRELGLILYDYLGLIVSAGLFLFAMYQVVPSIFGAGLSD</sequence>
<reference evidence="3" key="2">
    <citation type="submission" date="2023-05" db="EMBL/GenBank/DDBJ databases">
        <authorList>
            <consortium name="Lawrence Berkeley National Laboratory"/>
            <person name="Steindorff A."/>
            <person name="Hensen N."/>
            <person name="Bonometti L."/>
            <person name="Westerberg I."/>
            <person name="Brannstrom I.O."/>
            <person name="Guillou S."/>
            <person name="Cros-Aarteil S."/>
            <person name="Calhoun S."/>
            <person name="Haridas S."/>
            <person name="Kuo A."/>
            <person name="Mondo S."/>
            <person name="Pangilinan J."/>
            <person name="Riley R."/>
            <person name="Labutti K."/>
            <person name="Andreopoulos B."/>
            <person name="Lipzen A."/>
            <person name="Chen C."/>
            <person name="Yanf M."/>
            <person name="Daum C."/>
            <person name="Ng V."/>
            <person name="Clum A."/>
            <person name="Ohm R."/>
            <person name="Martin F."/>
            <person name="Silar P."/>
            <person name="Natvig D."/>
            <person name="Lalanne C."/>
            <person name="Gautier V."/>
            <person name="Ament-Velasquez S.L."/>
            <person name="Kruys A."/>
            <person name="Hutchinson M.I."/>
            <person name="Powell A.J."/>
            <person name="Barry K."/>
            <person name="Miller A.N."/>
            <person name="Grigoriev I.V."/>
            <person name="Debuchy R."/>
            <person name="Gladieux P."/>
            <person name="Thoren M.H."/>
            <person name="Johannesson H."/>
        </authorList>
    </citation>
    <scope>NUCLEOTIDE SEQUENCE</scope>
    <source>
        <strain evidence="3">CBS 990.96</strain>
    </source>
</reference>
<keyword evidence="2" id="KW-0812">Transmembrane</keyword>
<protein>
    <submittedName>
        <fullName evidence="3">Uncharacterized protein</fullName>
    </submittedName>
</protein>
<evidence type="ECO:0000256" key="2">
    <source>
        <dbReference type="SAM" id="Phobius"/>
    </source>
</evidence>
<dbReference type="AlphaFoldDB" id="A0AAN7BIJ0"/>
<keyword evidence="2" id="KW-1133">Transmembrane helix</keyword>
<dbReference type="EMBL" id="MU865403">
    <property type="protein sequence ID" value="KAK4224136.1"/>
    <property type="molecule type" value="Genomic_DNA"/>
</dbReference>
<keyword evidence="4" id="KW-1185">Reference proteome</keyword>